<proteinExistence type="predicted"/>
<comment type="caution">
    <text evidence="2">The sequence shown here is derived from an EMBL/GenBank/DDBJ whole genome shotgun (WGS) entry which is preliminary data.</text>
</comment>
<feature type="region of interest" description="Disordered" evidence="1">
    <location>
        <begin position="1"/>
        <end position="33"/>
    </location>
</feature>
<sequence>EASTKAPCAALDAFEDSVSKSEESGQDDQDLRS</sequence>
<feature type="non-terminal residue" evidence="2">
    <location>
        <position position="1"/>
    </location>
</feature>
<dbReference type="AlphaFoldDB" id="A0A2K3JQW1"/>
<name>A0A2K3JQW1_TRIPR</name>
<reference evidence="2 3" key="2">
    <citation type="journal article" date="2017" name="Front. Plant Sci.">
        <title>Gene Classification and Mining of Molecular Markers Useful in Red Clover (Trifolium pratense) Breeding.</title>
        <authorList>
            <person name="Istvanek J."/>
            <person name="Dluhosova J."/>
            <person name="Dluhos P."/>
            <person name="Patkova L."/>
            <person name="Nedelnik J."/>
            <person name="Repkova J."/>
        </authorList>
    </citation>
    <scope>NUCLEOTIDE SEQUENCE [LARGE SCALE GENOMIC DNA]</scope>
    <source>
        <strain evidence="3">cv. Tatra</strain>
        <tissue evidence="2">Young leaves</tissue>
    </source>
</reference>
<evidence type="ECO:0000313" key="2">
    <source>
        <dbReference type="EMBL" id="PNX56415.1"/>
    </source>
</evidence>
<gene>
    <name evidence="2" type="ORF">L195_g058195</name>
</gene>
<accession>A0A2K3JQW1</accession>
<protein>
    <submittedName>
        <fullName evidence="2">Uncharacterized protein</fullName>
    </submittedName>
</protein>
<dbReference type="EMBL" id="ASHM01119475">
    <property type="protein sequence ID" value="PNX56415.1"/>
    <property type="molecule type" value="Genomic_DNA"/>
</dbReference>
<organism evidence="2 3">
    <name type="scientific">Trifolium pratense</name>
    <name type="common">Red clover</name>
    <dbReference type="NCBI Taxonomy" id="57577"/>
    <lineage>
        <taxon>Eukaryota</taxon>
        <taxon>Viridiplantae</taxon>
        <taxon>Streptophyta</taxon>
        <taxon>Embryophyta</taxon>
        <taxon>Tracheophyta</taxon>
        <taxon>Spermatophyta</taxon>
        <taxon>Magnoliopsida</taxon>
        <taxon>eudicotyledons</taxon>
        <taxon>Gunneridae</taxon>
        <taxon>Pentapetalae</taxon>
        <taxon>rosids</taxon>
        <taxon>fabids</taxon>
        <taxon>Fabales</taxon>
        <taxon>Fabaceae</taxon>
        <taxon>Papilionoideae</taxon>
        <taxon>50 kb inversion clade</taxon>
        <taxon>NPAAA clade</taxon>
        <taxon>Hologalegina</taxon>
        <taxon>IRL clade</taxon>
        <taxon>Trifolieae</taxon>
        <taxon>Trifolium</taxon>
    </lineage>
</organism>
<evidence type="ECO:0000313" key="3">
    <source>
        <dbReference type="Proteomes" id="UP000236291"/>
    </source>
</evidence>
<dbReference type="Proteomes" id="UP000236291">
    <property type="component" value="Unassembled WGS sequence"/>
</dbReference>
<evidence type="ECO:0000256" key="1">
    <source>
        <dbReference type="SAM" id="MobiDB-lite"/>
    </source>
</evidence>
<feature type="compositionally biased region" description="Basic and acidic residues" evidence="1">
    <location>
        <begin position="17"/>
        <end position="33"/>
    </location>
</feature>
<reference evidence="2 3" key="1">
    <citation type="journal article" date="2014" name="Am. J. Bot.">
        <title>Genome assembly and annotation for red clover (Trifolium pratense; Fabaceae).</title>
        <authorList>
            <person name="Istvanek J."/>
            <person name="Jaros M."/>
            <person name="Krenek A."/>
            <person name="Repkova J."/>
        </authorList>
    </citation>
    <scope>NUCLEOTIDE SEQUENCE [LARGE SCALE GENOMIC DNA]</scope>
    <source>
        <strain evidence="3">cv. Tatra</strain>
        <tissue evidence="2">Young leaves</tissue>
    </source>
</reference>